<dbReference type="InterPro" id="IPR003593">
    <property type="entry name" value="AAA+_ATPase"/>
</dbReference>
<accession>A0A2R6A984</accession>
<dbReference type="SUPFAM" id="SSF52540">
    <property type="entry name" value="P-loop containing nucleoside triphosphate hydrolases"/>
    <property type="match status" value="1"/>
</dbReference>
<dbReference type="PANTHER" id="PTHR30121">
    <property type="entry name" value="UNCHARACTERIZED PROTEIN YJGR-RELATED"/>
    <property type="match status" value="1"/>
</dbReference>
<dbReference type="EMBL" id="NEXC01000043">
    <property type="protein sequence ID" value="PSN82964.1"/>
    <property type="molecule type" value="Genomic_DNA"/>
</dbReference>
<dbReference type="InterPro" id="IPR027417">
    <property type="entry name" value="P-loop_NTPase"/>
</dbReference>
<evidence type="ECO:0000313" key="3">
    <source>
        <dbReference type="Proteomes" id="UP000240880"/>
    </source>
</evidence>
<proteinExistence type="predicted"/>
<gene>
    <name evidence="2" type="ORF">B9Q01_06405</name>
</gene>
<evidence type="ECO:0000259" key="1">
    <source>
        <dbReference type="SMART" id="SM00382"/>
    </source>
</evidence>
<dbReference type="Pfam" id="PF01935">
    <property type="entry name" value="DUF87"/>
    <property type="match status" value="1"/>
</dbReference>
<feature type="domain" description="AAA+ ATPase" evidence="1">
    <location>
        <begin position="68"/>
        <end position="388"/>
    </location>
</feature>
<comment type="caution">
    <text evidence="2">The sequence shown here is derived from an EMBL/GenBank/DDBJ whole genome shotgun (WGS) entry which is preliminary data.</text>
</comment>
<dbReference type="InterPro" id="IPR032689">
    <property type="entry name" value="TraG-D_C"/>
</dbReference>
<dbReference type="Proteomes" id="UP000240880">
    <property type="component" value="Unassembled WGS sequence"/>
</dbReference>
<dbReference type="InterPro" id="IPR036390">
    <property type="entry name" value="WH_DNA-bd_sf"/>
</dbReference>
<name>A0A2R6A984_9ARCH</name>
<organism evidence="2 3">
    <name type="scientific">Candidatus Marsarchaeota G1 archaeon OSP_D</name>
    <dbReference type="NCBI Taxonomy" id="1978155"/>
    <lineage>
        <taxon>Archaea</taxon>
        <taxon>Candidatus Marsarchaeota</taxon>
        <taxon>Candidatus Marsarchaeota group 1</taxon>
    </lineage>
</organism>
<evidence type="ECO:0000313" key="2">
    <source>
        <dbReference type="EMBL" id="PSN82964.1"/>
    </source>
</evidence>
<dbReference type="SUPFAM" id="SSF46785">
    <property type="entry name" value="Winged helix' DNA-binding domain"/>
    <property type="match status" value="1"/>
</dbReference>
<dbReference type="Gene3D" id="3.40.50.300">
    <property type="entry name" value="P-loop containing nucleotide triphosphate hydrolases"/>
    <property type="match status" value="2"/>
</dbReference>
<dbReference type="AlphaFoldDB" id="A0A2R6A984"/>
<dbReference type="InterPro" id="IPR051162">
    <property type="entry name" value="T4SS_component"/>
</dbReference>
<reference evidence="2 3" key="1">
    <citation type="submission" date="2017-04" db="EMBL/GenBank/DDBJ databases">
        <title>Novel microbial lineages endemic to geothermal iron-oxide mats fill important gaps in the evolutionary history of Archaea.</title>
        <authorList>
            <person name="Jay Z.J."/>
            <person name="Beam J.P."/>
            <person name="Dlakic M."/>
            <person name="Rusch D.B."/>
            <person name="Kozubal M.A."/>
            <person name="Inskeep W.P."/>
        </authorList>
    </citation>
    <scope>NUCLEOTIDE SEQUENCE [LARGE SCALE GENOMIC DNA]</scope>
    <source>
        <strain evidence="2">OSP_D</strain>
    </source>
</reference>
<protein>
    <recommendedName>
        <fullName evidence="1">AAA+ ATPase domain-containing protein</fullName>
    </recommendedName>
</protein>
<sequence length="675" mass="77294">MSFSLKSTRAFFFSFRTEQSFGAELCSFHKPPFPKRFSPFRAKSIIQLFGFYFSFALSHMTTLDVESLKGHIFVVGATGSGKSTLLIYLMKFIHENIKDASVIFIDPHGDASIQIASLVENPTLYDPIYSPFALNPMDLGVYRDESERTYLVQRRVSELVKMLNELFGVEQSKAPRLLWIFRGLLYYLYSITDTPTFLDLYTLLSDLLRDPNEIRVLMKSSGLDDEIIKNTIEAISSLPPEAFTAVLNRISGFVMPAGSLTSKTFNTRKTSVEWEKMLEPKQVTIFRIPRYALPDDFRKILTSTIVMDLFFAIEKRKNDGKPITPMYLVIDEFQNVADLDILDVIFSEARKFGLFLVFAHQHLLQVSETLLHSILSNSRLIIAFRLGPEDAEKLAKAMGNLNLKETLTNLPNYTALVKYIDRHYIMKTRDVPQGNPEVLKALSKKVELNEDRIPVYYVTKSKYPAPPFTPLRWTVLSFIYTNGPQVSYERVKNEMFRKYAWDESITLSALNYLQDKGLIRAVRTTEGVFYELTPHALAYFKPRDVFSKRAGGALHNAMVGEIYRRSIENGYWVEVDDGNSFEEKPDLLVFVPAENTIVERGGLVKNVRSLEEWGIPVAYEIETLSNSPEQIKKNLYKNLSKGYRVVFVVENEKNAKRIRDILGEGNYEVIVLSMS</sequence>
<dbReference type="Pfam" id="PF12696">
    <property type="entry name" value="TraG-D_C"/>
    <property type="match status" value="1"/>
</dbReference>
<dbReference type="SMART" id="SM00382">
    <property type="entry name" value="AAA"/>
    <property type="match status" value="1"/>
</dbReference>
<dbReference type="PANTHER" id="PTHR30121:SF6">
    <property type="entry name" value="SLR6007 PROTEIN"/>
    <property type="match status" value="1"/>
</dbReference>
<dbReference type="InterPro" id="IPR002789">
    <property type="entry name" value="HerA_central"/>
</dbReference>